<name>A0ABV2Q624_9BURK</name>
<evidence type="ECO:0000256" key="9">
    <source>
        <dbReference type="HAMAP-Rule" id="MF_00024"/>
    </source>
</evidence>
<protein>
    <recommendedName>
        <fullName evidence="9">Cobalamin biosynthesis protein CobD</fullName>
    </recommendedName>
</protein>
<keyword evidence="5 9" id="KW-0169">Cobalamin biosynthesis</keyword>
<comment type="similarity">
    <text evidence="3 9">Belongs to the CobD/CbiB family.</text>
</comment>
<dbReference type="PANTHER" id="PTHR34308:SF1">
    <property type="entry name" value="COBALAMIN BIOSYNTHESIS PROTEIN CBIB"/>
    <property type="match status" value="1"/>
</dbReference>
<evidence type="ECO:0000256" key="2">
    <source>
        <dbReference type="ARBA" id="ARBA00004953"/>
    </source>
</evidence>
<evidence type="ECO:0000256" key="4">
    <source>
        <dbReference type="ARBA" id="ARBA00022475"/>
    </source>
</evidence>
<keyword evidence="8 9" id="KW-0472">Membrane</keyword>
<evidence type="ECO:0000256" key="6">
    <source>
        <dbReference type="ARBA" id="ARBA00022692"/>
    </source>
</evidence>
<keyword evidence="12" id="KW-1185">Reference proteome</keyword>
<dbReference type="Proteomes" id="UP001549320">
    <property type="component" value="Unassembled WGS sequence"/>
</dbReference>
<evidence type="ECO:0000256" key="10">
    <source>
        <dbReference type="SAM" id="MobiDB-lite"/>
    </source>
</evidence>
<evidence type="ECO:0000313" key="11">
    <source>
        <dbReference type="EMBL" id="MET4576489.1"/>
    </source>
</evidence>
<feature type="transmembrane region" description="Helical" evidence="9">
    <location>
        <begin position="77"/>
        <end position="95"/>
    </location>
</feature>
<comment type="caution">
    <text evidence="9">Lacks conserved residue(s) required for the propagation of feature annotation.</text>
</comment>
<reference evidence="11 12" key="1">
    <citation type="submission" date="2024-06" db="EMBL/GenBank/DDBJ databases">
        <title>Sorghum-associated microbial communities from plants grown in Nebraska, USA.</title>
        <authorList>
            <person name="Schachtman D."/>
        </authorList>
    </citation>
    <scope>NUCLEOTIDE SEQUENCE [LARGE SCALE GENOMIC DNA]</scope>
    <source>
        <strain evidence="11 12">2709</strain>
    </source>
</reference>
<dbReference type="NCBIfam" id="NF005792">
    <property type="entry name" value="PRK07630.1"/>
    <property type="match status" value="1"/>
</dbReference>
<evidence type="ECO:0000256" key="1">
    <source>
        <dbReference type="ARBA" id="ARBA00004651"/>
    </source>
</evidence>
<keyword evidence="4 9" id="KW-1003">Cell membrane</keyword>
<feature type="transmembrane region" description="Helical" evidence="9">
    <location>
        <begin position="306"/>
        <end position="327"/>
    </location>
</feature>
<dbReference type="RefSeq" id="WP_354442569.1">
    <property type="nucleotide sequence ID" value="NZ_JBEPSH010000003.1"/>
</dbReference>
<keyword evidence="11" id="KW-0436">Ligase</keyword>
<dbReference type="EMBL" id="JBEPSH010000003">
    <property type="protein sequence ID" value="MET4576489.1"/>
    <property type="molecule type" value="Genomic_DNA"/>
</dbReference>
<dbReference type="GO" id="GO:0043757">
    <property type="term" value="F:adenosylcobinamide-phosphate synthase activity"/>
    <property type="evidence" value="ECO:0007669"/>
    <property type="project" value="UniProtKB-EC"/>
</dbReference>
<accession>A0ABV2Q624</accession>
<proteinExistence type="inferred from homology"/>
<evidence type="ECO:0000313" key="12">
    <source>
        <dbReference type="Proteomes" id="UP001549320"/>
    </source>
</evidence>
<dbReference type="PANTHER" id="PTHR34308">
    <property type="entry name" value="COBALAMIN BIOSYNTHESIS PROTEIN CBIB"/>
    <property type="match status" value="1"/>
</dbReference>
<organism evidence="11 12">
    <name type="scientific">Ottowia thiooxydans</name>
    <dbReference type="NCBI Taxonomy" id="219182"/>
    <lineage>
        <taxon>Bacteria</taxon>
        <taxon>Pseudomonadati</taxon>
        <taxon>Pseudomonadota</taxon>
        <taxon>Betaproteobacteria</taxon>
        <taxon>Burkholderiales</taxon>
        <taxon>Comamonadaceae</taxon>
        <taxon>Ottowia</taxon>
    </lineage>
</organism>
<evidence type="ECO:0000256" key="5">
    <source>
        <dbReference type="ARBA" id="ARBA00022573"/>
    </source>
</evidence>
<comment type="pathway">
    <text evidence="2 9">Cofactor biosynthesis; adenosylcobalamin biosynthesis.</text>
</comment>
<feature type="transmembrane region" description="Helical" evidence="9">
    <location>
        <begin position="153"/>
        <end position="176"/>
    </location>
</feature>
<sequence>MALFAIVIALLLEQVRPLGPANPAAVGLRHWVRWVGSSVDAGALHHGWMAWVLAVVVPSFAALAVHWALIWLGGWPLALVWSVVLLYLTLGFRQFSHHFTGIRDALESGNEERARELLAHWQQVDASRLPRAEIVRHVIEYSVLAAHRHVFGVIAWFCILAMLGLGPAGAVFYRNAEFAASYWRRKAHAADHPASPALRTVADTAWHTINWLPARMTALGFAIVGSFEEAIDAWRNYAGRFSDSNDGVILAATSGAIGVRLGGAALKPATADLPAQPVGMSDTPGGGNGLPGREPQSAHLVQVVGLVWRMVALWLLLLVLLTLAHVLG</sequence>
<gene>
    <name evidence="9" type="primary">cobD</name>
    <name evidence="11" type="ORF">ABIE13_001598</name>
</gene>
<keyword evidence="6 9" id="KW-0812">Transmembrane</keyword>
<feature type="region of interest" description="Disordered" evidence="10">
    <location>
        <begin position="274"/>
        <end position="293"/>
    </location>
</feature>
<dbReference type="HAMAP" id="MF_00024">
    <property type="entry name" value="CobD_CbiB"/>
    <property type="match status" value="1"/>
</dbReference>
<comment type="caution">
    <text evidence="11">The sequence shown here is derived from an EMBL/GenBank/DDBJ whole genome shotgun (WGS) entry which is preliminary data.</text>
</comment>
<evidence type="ECO:0000256" key="3">
    <source>
        <dbReference type="ARBA" id="ARBA00006263"/>
    </source>
</evidence>
<keyword evidence="7 9" id="KW-1133">Transmembrane helix</keyword>
<evidence type="ECO:0000256" key="7">
    <source>
        <dbReference type="ARBA" id="ARBA00022989"/>
    </source>
</evidence>
<dbReference type="InterPro" id="IPR004485">
    <property type="entry name" value="Cobalamin_biosynth_CobD/CbiB"/>
</dbReference>
<dbReference type="Pfam" id="PF03186">
    <property type="entry name" value="CobD_Cbib"/>
    <property type="match status" value="1"/>
</dbReference>
<comment type="function">
    <text evidence="9">Converts cobyric acid to cobinamide by the addition of aminopropanol on the F carboxylic group.</text>
</comment>
<evidence type="ECO:0000256" key="8">
    <source>
        <dbReference type="ARBA" id="ARBA00023136"/>
    </source>
</evidence>
<comment type="subcellular location">
    <subcellularLocation>
        <location evidence="1 9">Cell membrane</location>
        <topology evidence="1 9">Multi-pass membrane protein</topology>
    </subcellularLocation>
</comment>
<feature type="transmembrane region" description="Helical" evidence="9">
    <location>
        <begin position="47"/>
        <end position="70"/>
    </location>
</feature>